<dbReference type="InterPro" id="IPR007527">
    <property type="entry name" value="Znf_SWIM"/>
</dbReference>
<sequence>MYRFCHQRGLREVWGYLWTSWYAPLRWKLWARSTSPYVSRLRTTMNVENFWRQLKHGFLHNYVRPRLDLLVWVLVTKVTPAYLARAQVLDDGHRAGRSKPLTPFQRQFKPEWIRISKVPISVDADRKYITCVALWTCTCKGFKFHSCHLCKHLVQAVPPPPPTFWGQVVRRRTIPLYQHPALVAIDQEFGEYVEPADGCISDGDDHVWSGNPEILGG</sequence>
<evidence type="ECO:0000313" key="3">
    <source>
        <dbReference type="EMBL" id="KAJ7038885.1"/>
    </source>
</evidence>
<dbReference type="PROSITE" id="PS50966">
    <property type="entry name" value="ZF_SWIM"/>
    <property type="match status" value="1"/>
</dbReference>
<dbReference type="Proteomes" id="UP001218188">
    <property type="component" value="Unassembled WGS sequence"/>
</dbReference>
<dbReference type="EMBL" id="JARJCM010000029">
    <property type="protein sequence ID" value="KAJ7038885.1"/>
    <property type="molecule type" value="Genomic_DNA"/>
</dbReference>
<name>A0AAD6X834_9AGAR</name>
<keyword evidence="1" id="KW-0479">Metal-binding</keyword>
<keyword evidence="4" id="KW-1185">Reference proteome</keyword>
<evidence type="ECO:0000256" key="1">
    <source>
        <dbReference type="PROSITE-ProRule" id="PRU00325"/>
    </source>
</evidence>
<dbReference type="GO" id="GO:0008270">
    <property type="term" value="F:zinc ion binding"/>
    <property type="evidence" value="ECO:0007669"/>
    <property type="project" value="UniProtKB-KW"/>
</dbReference>
<reference evidence="3" key="1">
    <citation type="submission" date="2023-03" db="EMBL/GenBank/DDBJ databases">
        <title>Massive genome expansion in bonnet fungi (Mycena s.s.) driven by repeated elements and novel gene families across ecological guilds.</title>
        <authorList>
            <consortium name="Lawrence Berkeley National Laboratory"/>
            <person name="Harder C.B."/>
            <person name="Miyauchi S."/>
            <person name="Viragh M."/>
            <person name="Kuo A."/>
            <person name="Thoen E."/>
            <person name="Andreopoulos B."/>
            <person name="Lu D."/>
            <person name="Skrede I."/>
            <person name="Drula E."/>
            <person name="Henrissat B."/>
            <person name="Morin E."/>
            <person name="Kohler A."/>
            <person name="Barry K."/>
            <person name="LaButti K."/>
            <person name="Morin E."/>
            <person name="Salamov A."/>
            <person name="Lipzen A."/>
            <person name="Mereny Z."/>
            <person name="Hegedus B."/>
            <person name="Baldrian P."/>
            <person name="Stursova M."/>
            <person name="Weitz H."/>
            <person name="Taylor A."/>
            <person name="Grigoriev I.V."/>
            <person name="Nagy L.G."/>
            <person name="Martin F."/>
            <person name="Kauserud H."/>
        </authorList>
    </citation>
    <scope>NUCLEOTIDE SEQUENCE</scope>
    <source>
        <strain evidence="3">CBHHK200</strain>
    </source>
</reference>
<comment type="caution">
    <text evidence="3">The sequence shown here is derived from an EMBL/GenBank/DDBJ whole genome shotgun (WGS) entry which is preliminary data.</text>
</comment>
<feature type="non-terminal residue" evidence="3">
    <location>
        <position position="217"/>
    </location>
</feature>
<gene>
    <name evidence="3" type="ORF">C8F04DRAFT_881509</name>
</gene>
<keyword evidence="1" id="KW-0863">Zinc-finger</keyword>
<feature type="domain" description="SWIM-type" evidence="2">
    <location>
        <begin position="118"/>
        <end position="161"/>
    </location>
</feature>
<evidence type="ECO:0000313" key="4">
    <source>
        <dbReference type="Proteomes" id="UP001218188"/>
    </source>
</evidence>
<organism evidence="3 4">
    <name type="scientific">Mycena alexandri</name>
    <dbReference type="NCBI Taxonomy" id="1745969"/>
    <lineage>
        <taxon>Eukaryota</taxon>
        <taxon>Fungi</taxon>
        <taxon>Dikarya</taxon>
        <taxon>Basidiomycota</taxon>
        <taxon>Agaricomycotina</taxon>
        <taxon>Agaricomycetes</taxon>
        <taxon>Agaricomycetidae</taxon>
        <taxon>Agaricales</taxon>
        <taxon>Marasmiineae</taxon>
        <taxon>Mycenaceae</taxon>
        <taxon>Mycena</taxon>
    </lineage>
</organism>
<keyword evidence="1" id="KW-0862">Zinc</keyword>
<accession>A0AAD6X834</accession>
<evidence type="ECO:0000259" key="2">
    <source>
        <dbReference type="PROSITE" id="PS50966"/>
    </source>
</evidence>
<proteinExistence type="predicted"/>
<protein>
    <recommendedName>
        <fullName evidence="2">SWIM-type domain-containing protein</fullName>
    </recommendedName>
</protein>
<dbReference type="AlphaFoldDB" id="A0AAD6X834"/>